<dbReference type="AlphaFoldDB" id="A0A5B7HQC2"/>
<organism evidence="1 2">
    <name type="scientific">Portunus trituberculatus</name>
    <name type="common">Swimming crab</name>
    <name type="synonym">Neptunus trituberculatus</name>
    <dbReference type="NCBI Taxonomy" id="210409"/>
    <lineage>
        <taxon>Eukaryota</taxon>
        <taxon>Metazoa</taxon>
        <taxon>Ecdysozoa</taxon>
        <taxon>Arthropoda</taxon>
        <taxon>Crustacea</taxon>
        <taxon>Multicrustacea</taxon>
        <taxon>Malacostraca</taxon>
        <taxon>Eumalacostraca</taxon>
        <taxon>Eucarida</taxon>
        <taxon>Decapoda</taxon>
        <taxon>Pleocyemata</taxon>
        <taxon>Brachyura</taxon>
        <taxon>Eubrachyura</taxon>
        <taxon>Portunoidea</taxon>
        <taxon>Portunidae</taxon>
        <taxon>Portuninae</taxon>
        <taxon>Portunus</taxon>
    </lineage>
</organism>
<evidence type="ECO:0000313" key="1">
    <source>
        <dbReference type="EMBL" id="MPC70908.1"/>
    </source>
</evidence>
<evidence type="ECO:0000313" key="2">
    <source>
        <dbReference type="Proteomes" id="UP000324222"/>
    </source>
</evidence>
<protein>
    <submittedName>
        <fullName evidence="1">Uncharacterized protein</fullName>
    </submittedName>
</protein>
<sequence length="67" mass="7050">MILAASFHAPLLTPYADTQPASFTSCPVHISSSSSSSLLAYVLFDSSYGYSTTTATTTTTTTTPLEH</sequence>
<gene>
    <name evidence="1" type="ORF">E2C01_065170</name>
</gene>
<keyword evidence="2" id="KW-1185">Reference proteome</keyword>
<reference evidence="1 2" key="1">
    <citation type="submission" date="2019-05" db="EMBL/GenBank/DDBJ databases">
        <title>Another draft genome of Portunus trituberculatus and its Hox gene families provides insights of decapod evolution.</title>
        <authorList>
            <person name="Jeong J.-H."/>
            <person name="Song I."/>
            <person name="Kim S."/>
            <person name="Choi T."/>
            <person name="Kim D."/>
            <person name="Ryu S."/>
            <person name="Kim W."/>
        </authorList>
    </citation>
    <scope>NUCLEOTIDE SEQUENCE [LARGE SCALE GENOMIC DNA]</scope>
    <source>
        <tissue evidence="1">Muscle</tissue>
    </source>
</reference>
<dbReference type="Proteomes" id="UP000324222">
    <property type="component" value="Unassembled WGS sequence"/>
</dbReference>
<comment type="caution">
    <text evidence="1">The sequence shown here is derived from an EMBL/GenBank/DDBJ whole genome shotgun (WGS) entry which is preliminary data.</text>
</comment>
<dbReference type="EMBL" id="VSRR010031933">
    <property type="protein sequence ID" value="MPC70908.1"/>
    <property type="molecule type" value="Genomic_DNA"/>
</dbReference>
<accession>A0A5B7HQC2</accession>
<name>A0A5B7HQC2_PORTR</name>
<proteinExistence type="predicted"/>